<sequence>MRIRSSRQPKIIQDKEDLVLSSSGISVITNNPTISLGLSAPYQQQALDINNMLQNQMTKQLYDHQLKIMGERAVMYMQAKDKALEEATRKCRAMEIHLSEALDEIATWKTLSDQKNALCRDLTSRLLKMRREMAKTTGRTFVEEEQSSTGENGEDDIVDTVTTLRWKRRRL</sequence>
<keyword evidence="2" id="KW-1185">Reference proteome</keyword>
<dbReference type="Proteomes" id="UP000836841">
    <property type="component" value="Chromosome 5"/>
</dbReference>
<gene>
    <name evidence="1" type="ORF">TAV2_LOCUS16115</name>
</gene>
<dbReference type="AlphaFoldDB" id="A0AAU9SJD0"/>
<protein>
    <submittedName>
        <fullName evidence="1">Uncharacterized protein</fullName>
    </submittedName>
</protein>
<organism evidence="1 2">
    <name type="scientific">Thlaspi arvense</name>
    <name type="common">Field penny-cress</name>
    <dbReference type="NCBI Taxonomy" id="13288"/>
    <lineage>
        <taxon>Eukaryota</taxon>
        <taxon>Viridiplantae</taxon>
        <taxon>Streptophyta</taxon>
        <taxon>Embryophyta</taxon>
        <taxon>Tracheophyta</taxon>
        <taxon>Spermatophyta</taxon>
        <taxon>Magnoliopsida</taxon>
        <taxon>eudicotyledons</taxon>
        <taxon>Gunneridae</taxon>
        <taxon>Pentapetalae</taxon>
        <taxon>rosids</taxon>
        <taxon>malvids</taxon>
        <taxon>Brassicales</taxon>
        <taxon>Brassicaceae</taxon>
        <taxon>Thlaspideae</taxon>
        <taxon>Thlaspi</taxon>
    </lineage>
</organism>
<reference evidence="1 2" key="1">
    <citation type="submission" date="2022-03" db="EMBL/GenBank/DDBJ databases">
        <authorList>
            <person name="Nunn A."/>
            <person name="Chopra R."/>
            <person name="Nunn A."/>
            <person name="Contreras Garrido A."/>
        </authorList>
    </citation>
    <scope>NUCLEOTIDE SEQUENCE [LARGE SCALE GENOMIC DNA]</scope>
</reference>
<accession>A0AAU9SJD0</accession>
<proteinExistence type="predicted"/>
<dbReference type="EMBL" id="OU466861">
    <property type="protein sequence ID" value="CAH2067487.1"/>
    <property type="molecule type" value="Genomic_DNA"/>
</dbReference>
<name>A0AAU9SJD0_THLAR</name>
<evidence type="ECO:0000313" key="1">
    <source>
        <dbReference type="EMBL" id="CAH2067487.1"/>
    </source>
</evidence>
<evidence type="ECO:0000313" key="2">
    <source>
        <dbReference type="Proteomes" id="UP000836841"/>
    </source>
</evidence>